<evidence type="ECO:0000256" key="3">
    <source>
        <dbReference type="ARBA" id="ARBA00022741"/>
    </source>
</evidence>
<keyword evidence="11" id="KW-1185">Reference proteome</keyword>
<dbReference type="SUPFAM" id="SSF56801">
    <property type="entry name" value="Acetyl-CoA synthetase-like"/>
    <property type="match status" value="1"/>
</dbReference>
<dbReference type="GO" id="GO:0004467">
    <property type="term" value="F:long-chain fatty acid-CoA ligase activity"/>
    <property type="evidence" value="ECO:0007669"/>
    <property type="project" value="UniProtKB-EC"/>
</dbReference>
<reference evidence="9" key="2">
    <citation type="submission" date="2020-06" db="EMBL/GenBank/DDBJ databases">
        <authorList>
            <person name="Ji K."/>
            <person name="Li J."/>
        </authorList>
    </citation>
    <scope>NUCLEOTIDE SEQUENCE</scope>
    <source>
        <strain evidence="9">JKM2019</strain>
        <tissue evidence="9">Whole body</tissue>
    </source>
</reference>
<dbReference type="GO" id="GO:0005886">
    <property type="term" value="C:plasma membrane"/>
    <property type="evidence" value="ECO:0007669"/>
    <property type="project" value="TreeGrafter"/>
</dbReference>
<dbReference type="AlphaFoldDB" id="A0A922ICP9"/>
<keyword evidence="7" id="KW-0812">Transmembrane</keyword>
<dbReference type="OrthoDB" id="6495156at2759"/>
<keyword evidence="4" id="KW-0276">Fatty acid metabolism</keyword>
<evidence type="ECO:0000313" key="11">
    <source>
        <dbReference type="Proteomes" id="UP000790347"/>
    </source>
</evidence>
<keyword evidence="4" id="KW-0443">Lipid metabolism</keyword>
<comment type="caution">
    <text evidence="10">The sequence shown here is derived from an EMBL/GenBank/DDBJ whole genome shotgun (WGS) entry which is preliminary data.</text>
</comment>
<evidence type="ECO:0000256" key="6">
    <source>
        <dbReference type="ARBA" id="ARBA00026121"/>
    </source>
</evidence>
<dbReference type="Gene3D" id="3.40.50.12780">
    <property type="entry name" value="N-terminal domain of ligase-like"/>
    <property type="match status" value="1"/>
</dbReference>
<evidence type="ECO:0000256" key="1">
    <source>
        <dbReference type="ARBA" id="ARBA00006432"/>
    </source>
</evidence>
<evidence type="ECO:0000313" key="10">
    <source>
        <dbReference type="EMBL" id="KAH9527916.1"/>
    </source>
</evidence>
<name>A0A922ICP9_DERFA</name>
<dbReference type="Proteomes" id="UP000828236">
    <property type="component" value="Unassembled WGS sequence"/>
</dbReference>
<reference evidence="10" key="1">
    <citation type="submission" date="2013-05" db="EMBL/GenBank/DDBJ databases">
        <authorList>
            <person name="Yim A.K.Y."/>
            <person name="Chan T.F."/>
            <person name="Ji K.M."/>
            <person name="Liu X.Y."/>
            <person name="Zhou J.W."/>
            <person name="Li R.Q."/>
            <person name="Yang K.Y."/>
            <person name="Li J."/>
            <person name="Li M."/>
            <person name="Law P.T.W."/>
            <person name="Wu Y.L."/>
            <person name="Cai Z.L."/>
            <person name="Qin H."/>
            <person name="Bao Y."/>
            <person name="Leung R.K.K."/>
            <person name="Ng P.K.S."/>
            <person name="Zou J."/>
            <person name="Zhong X.J."/>
            <person name="Ran P.X."/>
            <person name="Zhong N.S."/>
            <person name="Liu Z.G."/>
            <person name="Tsui S.K.W."/>
        </authorList>
    </citation>
    <scope>NUCLEOTIDE SEQUENCE</scope>
    <source>
        <strain evidence="10">Derf</strain>
        <tissue evidence="10">Whole organism</tissue>
    </source>
</reference>
<organism evidence="10 11">
    <name type="scientific">Dermatophagoides farinae</name>
    <name type="common">American house dust mite</name>
    <dbReference type="NCBI Taxonomy" id="6954"/>
    <lineage>
        <taxon>Eukaryota</taxon>
        <taxon>Metazoa</taxon>
        <taxon>Ecdysozoa</taxon>
        <taxon>Arthropoda</taxon>
        <taxon>Chelicerata</taxon>
        <taxon>Arachnida</taxon>
        <taxon>Acari</taxon>
        <taxon>Acariformes</taxon>
        <taxon>Sarcoptiformes</taxon>
        <taxon>Astigmata</taxon>
        <taxon>Psoroptidia</taxon>
        <taxon>Analgoidea</taxon>
        <taxon>Pyroglyphidae</taxon>
        <taxon>Dermatophagoidinae</taxon>
        <taxon>Dermatophagoides</taxon>
    </lineage>
</organism>
<dbReference type="Proteomes" id="UP000790347">
    <property type="component" value="Unassembled WGS sequence"/>
</dbReference>
<dbReference type="PANTHER" id="PTHR43272">
    <property type="entry name" value="LONG-CHAIN-FATTY-ACID--COA LIGASE"/>
    <property type="match status" value="1"/>
</dbReference>
<dbReference type="Pfam" id="PF00501">
    <property type="entry name" value="AMP-binding"/>
    <property type="match status" value="1"/>
</dbReference>
<evidence type="ECO:0000256" key="4">
    <source>
        <dbReference type="ARBA" id="ARBA00022832"/>
    </source>
</evidence>
<feature type="transmembrane region" description="Helical" evidence="7">
    <location>
        <begin position="20"/>
        <end position="43"/>
    </location>
</feature>
<keyword evidence="5" id="KW-0067">ATP-binding</keyword>
<proteinExistence type="inferred from homology"/>
<evidence type="ECO:0000259" key="8">
    <source>
        <dbReference type="Pfam" id="PF00501"/>
    </source>
</evidence>
<dbReference type="GO" id="GO:0005811">
    <property type="term" value="C:lipid droplet"/>
    <property type="evidence" value="ECO:0007669"/>
    <property type="project" value="TreeGrafter"/>
</dbReference>
<dbReference type="InterPro" id="IPR000873">
    <property type="entry name" value="AMP-dep_synth/lig_dom"/>
</dbReference>
<protein>
    <recommendedName>
        <fullName evidence="6">long-chain-fatty-acid--CoA ligase</fullName>
        <ecNumber evidence="6">6.2.1.3</ecNumber>
    </recommendedName>
</protein>
<sequence length="744" mass="86252">MWKRLQYLWKKVLPQQVIRIVILCIATVTVVFDIITLPIYLLWHKPWRLWHLIYRNRSLQDVDYPDDLVRKSTRTHLPEFYLDDCQTLDEAFEKGYEIFGPQHSCLAWRPILQRESNKQNDINIPYRYKLGEYQWMTWKTLIDSINQFGSALRRMLSAQKGDRIVIYAETSYRWFISAQAIIKNGSVVATLYPTLDNQGVYDAIKECETTIIVTTNQLLKKLIEHPRKSEIFQQLRYLIVLDQKEGQYESNKDIERFNLELNNNNQNDVQIITYEQMLQAGEKNFNFTKNDPDDLAVIMYTSGSGGRPKGVLMTQRNIIGLFKGCIGLLEFFLHETCRHVYIAYLPLAHILEFGVETFVILLGARIGYSSPHTLTDLSAALMPGCKGDATLLRPTVMACVPLVLDRIRKTILTRLNQRGLLAVKLFEFIVEYKYFWMAKGFQTPLLDHIFLRKFNELLGGNLIGMLSGGAPLAPDTQKLIRACMNIIFIQGYGSTETVGGGLFMDTHDYSLGKVGGPQFGTKIKLVDWTEGGYTITDKPNPRGEIHLSCESLSIGYFKLKDVDRKAYYEDHLGIRWFRTGDVGEMFPNGSFKIIDRKKDFTKLQFGEYISLGKVETKLKTSYLINQICVLADSMRDHLIAIVIPNQKAIERIWTRQIANKCQNNERENLNLNNQKLLQIFRKKMIIHARLNGLRRYEIPKHYLLVQDEWTAENGLVTASFKLKRKQIQHFYQEMIEQIIVENCE</sequence>
<keyword evidence="7" id="KW-1133">Transmembrane helix</keyword>
<evidence type="ECO:0000256" key="7">
    <source>
        <dbReference type="SAM" id="Phobius"/>
    </source>
</evidence>
<accession>A0A922ICP9</accession>
<dbReference type="InterPro" id="IPR042099">
    <property type="entry name" value="ANL_N_sf"/>
</dbReference>
<keyword evidence="7" id="KW-0472">Membrane</keyword>
<evidence type="ECO:0000256" key="5">
    <source>
        <dbReference type="ARBA" id="ARBA00022840"/>
    </source>
</evidence>
<dbReference type="GO" id="GO:0005524">
    <property type="term" value="F:ATP binding"/>
    <property type="evidence" value="ECO:0007669"/>
    <property type="project" value="UniProtKB-KW"/>
</dbReference>
<dbReference type="EMBL" id="ASGP02000001">
    <property type="protein sequence ID" value="KAH9527916.1"/>
    <property type="molecule type" value="Genomic_DNA"/>
</dbReference>
<keyword evidence="3" id="KW-0547">Nucleotide-binding</keyword>
<dbReference type="GO" id="GO:0035336">
    <property type="term" value="P:long-chain fatty-acyl-CoA metabolic process"/>
    <property type="evidence" value="ECO:0007669"/>
    <property type="project" value="TreeGrafter"/>
</dbReference>
<reference evidence="9" key="3">
    <citation type="journal article" date="2021" name="World Allergy Organ. J.">
        <title>Chromosome-level assembly of Dermatophagoides farinae genome and transcriptome reveals two novel allergens Der f 37 and Der f 39.</title>
        <authorList>
            <person name="Chen J."/>
            <person name="Cai Z."/>
            <person name="Fan D."/>
            <person name="Hu J."/>
            <person name="Hou Y."/>
            <person name="He Y."/>
            <person name="Zhang Z."/>
            <person name="Zhao Z."/>
            <person name="Gao P."/>
            <person name="Hu W."/>
            <person name="Sun J."/>
            <person name="Li J."/>
            <person name="Ji K."/>
        </authorList>
    </citation>
    <scope>NUCLEOTIDE SEQUENCE</scope>
    <source>
        <strain evidence="9">JKM2019</strain>
    </source>
</reference>
<comment type="similarity">
    <text evidence="1">Belongs to the ATP-dependent AMP-binding enzyme family.</text>
</comment>
<dbReference type="EC" id="6.2.1.3" evidence="6"/>
<evidence type="ECO:0000256" key="2">
    <source>
        <dbReference type="ARBA" id="ARBA00022598"/>
    </source>
</evidence>
<gene>
    <name evidence="10" type="primary">ACSL4_2</name>
    <name evidence="10" type="ORF">DERF_001903</name>
    <name evidence="9" type="ORF">HUG17_6878</name>
</gene>
<keyword evidence="2 10" id="KW-0436">Ligase</keyword>
<evidence type="ECO:0000313" key="9">
    <source>
        <dbReference type="EMBL" id="KAH7636672.1"/>
    </source>
</evidence>
<dbReference type="PANTHER" id="PTHR43272:SF83">
    <property type="entry name" value="ACYL-COA SYNTHETASE LONG-CHAIN, ISOFORM J"/>
    <property type="match status" value="1"/>
</dbReference>
<feature type="domain" description="AMP-dependent synthetase/ligase" evidence="8">
    <location>
        <begin position="127"/>
        <end position="557"/>
    </location>
</feature>
<dbReference type="EMBL" id="SDOV01000009">
    <property type="protein sequence ID" value="KAH7636672.1"/>
    <property type="molecule type" value="Genomic_DNA"/>
</dbReference>
<reference evidence="10" key="4">
    <citation type="journal article" date="2022" name="Res Sq">
        <title>Comparative Genomics Reveals Insights into the Divergent Evolution of Astigmatic Mites and Household Pest Adaptations.</title>
        <authorList>
            <person name="Xiong Q."/>
            <person name="Wan A.T.-Y."/>
            <person name="Liu X.-Y."/>
            <person name="Fung C.S.-H."/>
            <person name="Xiao X."/>
            <person name="Malainual N."/>
            <person name="Hou J."/>
            <person name="Wang L."/>
            <person name="Wang M."/>
            <person name="Yang K."/>
            <person name="Cui Y."/>
            <person name="Leung E."/>
            <person name="Nong W."/>
            <person name="Shin S.-K."/>
            <person name="Au S."/>
            <person name="Jeong K.Y."/>
            <person name="Chew F.T."/>
            <person name="Hui J."/>
            <person name="Leung T.F."/>
            <person name="Tungtrongchitr A."/>
            <person name="Zhong N."/>
            <person name="Liu Z."/>
            <person name="Tsui S."/>
        </authorList>
    </citation>
    <scope>NUCLEOTIDE SEQUENCE</scope>
    <source>
        <strain evidence="10">Derf</strain>
        <tissue evidence="10">Whole organism</tissue>
    </source>
</reference>
<dbReference type="GO" id="GO:0005783">
    <property type="term" value="C:endoplasmic reticulum"/>
    <property type="evidence" value="ECO:0007669"/>
    <property type="project" value="TreeGrafter"/>
</dbReference>
<dbReference type="GO" id="GO:0030182">
    <property type="term" value="P:neuron differentiation"/>
    <property type="evidence" value="ECO:0007669"/>
    <property type="project" value="TreeGrafter"/>
</dbReference>